<evidence type="ECO:0000259" key="4">
    <source>
        <dbReference type="Pfam" id="PF01420"/>
    </source>
</evidence>
<dbReference type="PANTHER" id="PTHR43140">
    <property type="entry name" value="TYPE-1 RESTRICTION ENZYME ECOKI SPECIFICITY PROTEIN"/>
    <property type="match status" value="1"/>
</dbReference>
<name>A0ABQ1Q8X8_9RHOB</name>
<evidence type="ECO:0000256" key="2">
    <source>
        <dbReference type="ARBA" id="ARBA00022747"/>
    </source>
</evidence>
<feature type="domain" description="Type I restriction modification DNA specificity" evidence="4">
    <location>
        <begin position="251"/>
        <end position="422"/>
    </location>
</feature>
<dbReference type="CDD" id="cd17285">
    <property type="entry name" value="RMtype1_S_Csp16704I_TRD2-CR2_like"/>
    <property type="match status" value="1"/>
</dbReference>
<evidence type="ECO:0000313" key="6">
    <source>
        <dbReference type="Proteomes" id="UP000617355"/>
    </source>
</evidence>
<dbReference type="Proteomes" id="UP000617355">
    <property type="component" value="Unassembled WGS sequence"/>
</dbReference>
<dbReference type="SUPFAM" id="SSF116734">
    <property type="entry name" value="DNA methylase specificity domain"/>
    <property type="match status" value="2"/>
</dbReference>
<dbReference type="InterPro" id="IPR051212">
    <property type="entry name" value="Type-I_RE_S_subunit"/>
</dbReference>
<gene>
    <name evidence="5" type="ORF">GCM10011358_00130</name>
</gene>
<reference evidence="6" key="1">
    <citation type="journal article" date="2019" name="Int. J. Syst. Evol. Microbiol.">
        <title>The Global Catalogue of Microorganisms (GCM) 10K type strain sequencing project: providing services to taxonomists for standard genome sequencing and annotation.</title>
        <authorList>
            <consortium name="The Broad Institute Genomics Platform"/>
            <consortium name="The Broad Institute Genome Sequencing Center for Infectious Disease"/>
            <person name="Wu L."/>
            <person name="Ma J."/>
        </authorList>
    </citation>
    <scope>NUCLEOTIDE SEQUENCE [LARGE SCALE GENOMIC DNA]</scope>
    <source>
        <strain evidence="6">CGMCC 1.12922</strain>
    </source>
</reference>
<dbReference type="Gene3D" id="3.90.220.20">
    <property type="entry name" value="DNA methylase specificity domains"/>
    <property type="match status" value="2"/>
</dbReference>
<evidence type="ECO:0000313" key="5">
    <source>
        <dbReference type="EMBL" id="GGD19512.1"/>
    </source>
</evidence>
<dbReference type="InterPro" id="IPR044946">
    <property type="entry name" value="Restrct_endonuc_typeI_TRD_sf"/>
</dbReference>
<proteinExistence type="inferred from homology"/>
<dbReference type="CDD" id="cd17293">
    <property type="entry name" value="RMtype1_S_Ppo21ORF8840P_TRD1-CR1_like"/>
    <property type="match status" value="1"/>
</dbReference>
<protein>
    <submittedName>
        <fullName evidence="5">Type I site-specific deoxyribonuclease</fullName>
    </submittedName>
</protein>
<comment type="similarity">
    <text evidence="1">Belongs to the type-I restriction system S methylase family.</text>
</comment>
<evidence type="ECO:0000256" key="1">
    <source>
        <dbReference type="ARBA" id="ARBA00010923"/>
    </source>
</evidence>
<feature type="domain" description="Type I restriction modification DNA specificity" evidence="4">
    <location>
        <begin position="6"/>
        <end position="170"/>
    </location>
</feature>
<evidence type="ECO:0000256" key="3">
    <source>
        <dbReference type="ARBA" id="ARBA00023125"/>
    </source>
</evidence>
<comment type="caution">
    <text evidence="5">The sequence shown here is derived from an EMBL/GenBank/DDBJ whole genome shotgun (WGS) entry which is preliminary data.</text>
</comment>
<dbReference type="Pfam" id="PF01420">
    <property type="entry name" value="Methylase_S"/>
    <property type="match status" value="2"/>
</dbReference>
<sequence length="480" mass="52051">MEDGLPQSWMKVQLGDVLSSIIGGGTPSKDREDYFQGDIPLMTVKDMRSRRPSGTGFNITAEALANSSAKLVPADTLVIATRMGLGKIVRAPFETAINQDLKALFPAEGMDKSFVEFWFLSMAQRIEAMGTGTTVKGIRLNGLAGLDFPLPLSEEQRRIVEKIEVLFVQLDKGEEAVRQVQGLLKRYRQSVLKAAVTGALTADWRAENRDKLDHGRDLLARILDTRRETWAGRSRYKEPVTPDTSDLPELPEGWVWAAVDAVGEVTTGATPASAKKDAFFGGDIPFLKPTDLDQGALVAEAREFLTDAGADASRTVRKGAVLVTCIGATTGKTGVNRFDRAAFNQQINAVEPFDTVALGDYLYWVFVGSAFQAQIWANAAATTLPIINKSKFSRLPVPVPSVAEQSVIVAVVEAQLARADELERLCETELARASALRQSILKQAFAGRLVPQDPADEPASALLARIRAAAPGKKTRKAKA</sequence>
<keyword evidence="6" id="KW-1185">Reference proteome</keyword>
<accession>A0ABQ1Q8X8</accession>
<organism evidence="5 6">
    <name type="scientific">Sinisalibacter lacisalsi</name>
    <dbReference type="NCBI Taxonomy" id="1526570"/>
    <lineage>
        <taxon>Bacteria</taxon>
        <taxon>Pseudomonadati</taxon>
        <taxon>Pseudomonadota</taxon>
        <taxon>Alphaproteobacteria</taxon>
        <taxon>Rhodobacterales</taxon>
        <taxon>Roseobacteraceae</taxon>
        <taxon>Sinisalibacter</taxon>
    </lineage>
</organism>
<keyword evidence="2" id="KW-0680">Restriction system</keyword>
<dbReference type="InterPro" id="IPR000055">
    <property type="entry name" value="Restrct_endonuc_typeI_TRD"/>
</dbReference>
<dbReference type="PANTHER" id="PTHR43140:SF1">
    <property type="entry name" value="TYPE I RESTRICTION ENZYME ECOKI SPECIFICITY SUBUNIT"/>
    <property type="match status" value="1"/>
</dbReference>
<keyword evidence="3" id="KW-0238">DNA-binding</keyword>
<dbReference type="EMBL" id="BMGI01000001">
    <property type="protein sequence ID" value="GGD19512.1"/>
    <property type="molecule type" value="Genomic_DNA"/>
</dbReference>